<evidence type="ECO:0000256" key="1">
    <source>
        <dbReference type="ARBA" id="ARBA00004141"/>
    </source>
</evidence>
<sequence>MAFVFPKLLYLSVYTIFGSAIAYLALFYDEALHLTSSQIGILLAITPFVQFISCPVWTVVVDKRPNWHGPLMAALAIVGGLAVMALLLISRFLVDNDGHNSDQPEKGGNGANQSIVLMAAAALAFVFAFCGQPTMTLVDSAVLKILGDQKILYGNQRLWGSISNGACILLVGLWVGASGIEASFYIFAAGVTVFAILALFTKFPPISASQHPGDRPTTVAEESNEPEDEERRRLLPSKRQNIILPNADPHNYQSTPSSFFTALSNARSVSSINDGTNYVEEGLPRHDSFASYANTEFLDEHDDLIRTATSFAAQDVQMEASQRIANLDHLPSLGLALSQIPTLDTSLAVFADIGKPETKPPQKSTLRQPRVWSFLITTMLYGISYSMIAQLLFLFFRNHLGMESSLMGWTGPIGGIAEVSTFWLSNKLLEEFSVTFLIGLAHLALIVRCLIFTWLEPGTTMSIAIALGLQLVSGSSYALAWSTSVAEVDSYFPLDQRAMAQGILAGLFMGLGYGLGCIAGGIIFNDYGAIALCYGSIGVAAVSLVVFAIGRHL</sequence>
<reference evidence="9 10" key="1">
    <citation type="submission" date="2016-07" db="EMBL/GenBank/DDBJ databases">
        <title>Pervasive Adenine N6-methylation of Active Genes in Fungi.</title>
        <authorList>
            <consortium name="DOE Joint Genome Institute"/>
            <person name="Mondo S.J."/>
            <person name="Dannebaum R.O."/>
            <person name="Kuo R.C."/>
            <person name="Labutti K."/>
            <person name="Haridas S."/>
            <person name="Kuo A."/>
            <person name="Salamov A."/>
            <person name="Ahrendt S.R."/>
            <person name="Lipzen A."/>
            <person name="Sullivan W."/>
            <person name="Andreopoulos W.B."/>
            <person name="Clum A."/>
            <person name="Lindquist E."/>
            <person name="Daum C."/>
            <person name="Ramamoorthy G.K."/>
            <person name="Gryganskyi A."/>
            <person name="Culley D."/>
            <person name="Magnuson J.K."/>
            <person name="James T.Y."/>
            <person name="O'Malley M.A."/>
            <person name="Stajich J.E."/>
            <person name="Spatafora J.W."/>
            <person name="Visel A."/>
            <person name="Grigoriev I.V."/>
        </authorList>
    </citation>
    <scope>NUCLEOTIDE SEQUENCE [LARGE SCALE GENOMIC DNA]</scope>
    <source>
        <strain evidence="9 10">NRRL 2496</strain>
    </source>
</reference>
<comment type="similarity">
    <text evidence="2">Belongs to the major facilitator superfamily. MFSD6 family.</text>
</comment>
<dbReference type="OMA" id="WGSISNG"/>
<keyword evidence="3 7" id="KW-0812">Transmembrane</keyword>
<dbReference type="Proteomes" id="UP000242180">
    <property type="component" value="Unassembled WGS sequence"/>
</dbReference>
<evidence type="ECO:0000256" key="4">
    <source>
        <dbReference type="ARBA" id="ARBA00022989"/>
    </source>
</evidence>
<feature type="transmembrane region" description="Helical" evidence="7">
    <location>
        <begin position="371"/>
        <end position="394"/>
    </location>
</feature>
<dbReference type="GO" id="GO:0016020">
    <property type="term" value="C:membrane"/>
    <property type="evidence" value="ECO:0007669"/>
    <property type="project" value="UniProtKB-SubCell"/>
</dbReference>
<dbReference type="SUPFAM" id="SSF103473">
    <property type="entry name" value="MFS general substrate transporter"/>
    <property type="match status" value="1"/>
</dbReference>
<dbReference type="InterPro" id="IPR024989">
    <property type="entry name" value="MFS_assoc_dom"/>
</dbReference>
<feature type="transmembrane region" description="Helical" evidence="7">
    <location>
        <begin position="114"/>
        <end position="138"/>
    </location>
</feature>
<evidence type="ECO:0000256" key="7">
    <source>
        <dbReference type="SAM" id="Phobius"/>
    </source>
</evidence>
<comment type="subcellular location">
    <subcellularLocation>
        <location evidence="1">Membrane</location>
        <topology evidence="1">Multi-pass membrane protein</topology>
    </subcellularLocation>
</comment>
<evidence type="ECO:0000313" key="10">
    <source>
        <dbReference type="Proteomes" id="UP000242180"/>
    </source>
</evidence>
<proteinExistence type="inferred from homology"/>
<evidence type="ECO:0000256" key="5">
    <source>
        <dbReference type="ARBA" id="ARBA00023136"/>
    </source>
</evidence>
<gene>
    <name evidence="9" type="ORF">BCR43DRAFT_495727</name>
</gene>
<feature type="domain" description="Major facilitator superfamily associated" evidence="8">
    <location>
        <begin position="7"/>
        <end position="530"/>
    </location>
</feature>
<protein>
    <submittedName>
        <fullName evidence="9">Major facilitator superfamily domain-containing protein</fullName>
    </submittedName>
</protein>
<name>A0A1X2H6A4_SYNRA</name>
<dbReference type="InParanoid" id="A0A1X2H6A4"/>
<dbReference type="Gene3D" id="1.20.1250.20">
    <property type="entry name" value="MFS general substrate transporter like domains"/>
    <property type="match status" value="2"/>
</dbReference>
<dbReference type="Pfam" id="PF12832">
    <property type="entry name" value="MFS_1_like"/>
    <property type="match status" value="1"/>
</dbReference>
<feature type="transmembrane region" description="Helical" evidence="7">
    <location>
        <begin position="502"/>
        <end position="523"/>
    </location>
</feature>
<organism evidence="9 10">
    <name type="scientific">Syncephalastrum racemosum</name>
    <name type="common">Filamentous fungus</name>
    <dbReference type="NCBI Taxonomy" id="13706"/>
    <lineage>
        <taxon>Eukaryota</taxon>
        <taxon>Fungi</taxon>
        <taxon>Fungi incertae sedis</taxon>
        <taxon>Mucoromycota</taxon>
        <taxon>Mucoromycotina</taxon>
        <taxon>Mucoromycetes</taxon>
        <taxon>Mucorales</taxon>
        <taxon>Syncephalastraceae</taxon>
        <taxon>Syncephalastrum</taxon>
    </lineage>
</organism>
<evidence type="ECO:0000259" key="8">
    <source>
        <dbReference type="Pfam" id="PF12832"/>
    </source>
</evidence>
<keyword evidence="5 7" id="KW-0472">Membrane</keyword>
<feature type="transmembrane region" description="Helical" evidence="7">
    <location>
        <begin position="436"/>
        <end position="455"/>
    </location>
</feature>
<dbReference type="PANTHER" id="PTHR16172:SF41">
    <property type="entry name" value="MAJOR FACILITATOR SUPERFAMILY DOMAIN-CONTAINING PROTEIN 6-LIKE"/>
    <property type="match status" value="1"/>
</dbReference>
<dbReference type="EMBL" id="MCGN01000008">
    <property type="protein sequence ID" value="ORY94015.1"/>
    <property type="molecule type" value="Genomic_DNA"/>
</dbReference>
<feature type="transmembrane region" description="Helical" evidence="7">
    <location>
        <begin position="529"/>
        <end position="550"/>
    </location>
</feature>
<feature type="transmembrane region" description="Helical" evidence="7">
    <location>
        <begin position="72"/>
        <end position="94"/>
    </location>
</feature>
<dbReference type="InterPro" id="IPR036259">
    <property type="entry name" value="MFS_trans_sf"/>
</dbReference>
<evidence type="ECO:0000313" key="9">
    <source>
        <dbReference type="EMBL" id="ORY94015.1"/>
    </source>
</evidence>
<feature type="transmembrane region" description="Helical" evidence="7">
    <location>
        <begin position="7"/>
        <end position="27"/>
    </location>
</feature>
<dbReference type="PANTHER" id="PTHR16172">
    <property type="entry name" value="MAJOR FACILITATOR SUPERFAMILY DOMAIN-CONTAINING PROTEIN 6-LIKE"/>
    <property type="match status" value="1"/>
</dbReference>
<keyword evidence="10" id="KW-1185">Reference proteome</keyword>
<dbReference type="InterPro" id="IPR051717">
    <property type="entry name" value="MFS_MFSD6"/>
</dbReference>
<keyword evidence="4 7" id="KW-1133">Transmembrane helix</keyword>
<dbReference type="AlphaFoldDB" id="A0A1X2H6A4"/>
<feature type="transmembrane region" description="Helical" evidence="7">
    <location>
        <begin position="461"/>
        <end position="481"/>
    </location>
</feature>
<evidence type="ECO:0000256" key="3">
    <source>
        <dbReference type="ARBA" id="ARBA00022692"/>
    </source>
</evidence>
<accession>A0A1X2H6A4</accession>
<dbReference type="OrthoDB" id="5989317at2759"/>
<feature type="region of interest" description="Disordered" evidence="6">
    <location>
        <begin position="208"/>
        <end position="240"/>
    </location>
</feature>
<comment type="caution">
    <text evidence="9">The sequence shown here is derived from an EMBL/GenBank/DDBJ whole genome shotgun (WGS) entry which is preliminary data.</text>
</comment>
<evidence type="ECO:0000256" key="6">
    <source>
        <dbReference type="SAM" id="MobiDB-lite"/>
    </source>
</evidence>
<feature type="transmembrane region" description="Helical" evidence="7">
    <location>
        <begin position="39"/>
        <end position="60"/>
    </location>
</feature>
<evidence type="ECO:0000256" key="2">
    <source>
        <dbReference type="ARBA" id="ARBA00005241"/>
    </source>
</evidence>
<feature type="transmembrane region" description="Helical" evidence="7">
    <location>
        <begin position="182"/>
        <end position="200"/>
    </location>
</feature>
<feature type="transmembrane region" description="Helical" evidence="7">
    <location>
        <begin position="406"/>
        <end position="424"/>
    </location>
</feature>